<dbReference type="PANTHER" id="PTHR21343">
    <property type="entry name" value="DETHIOBIOTIN SYNTHETASE"/>
    <property type="match status" value="1"/>
</dbReference>
<evidence type="ECO:0000256" key="2">
    <source>
        <dbReference type="ARBA" id="ARBA00022573"/>
    </source>
</evidence>
<dbReference type="GO" id="GO:0015420">
    <property type="term" value="F:ABC-type vitamin B12 transporter activity"/>
    <property type="evidence" value="ECO:0007669"/>
    <property type="project" value="UniProtKB-UniRule"/>
</dbReference>
<keyword evidence="3 4" id="KW-0315">Glutamine amidotransferase</keyword>
<dbReference type="Pfam" id="PF01656">
    <property type="entry name" value="CbiA"/>
    <property type="match status" value="1"/>
</dbReference>
<reference evidence="7 8" key="1">
    <citation type="submission" date="2018-03" db="EMBL/GenBank/DDBJ databases">
        <title>Genome sequence of Clostridium vincentii DSM 10228.</title>
        <authorList>
            <person name="Poehlein A."/>
            <person name="Daniel R."/>
        </authorList>
    </citation>
    <scope>NUCLEOTIDE SEQUENCE [LARGE SCALE GENOMIC DNA]</scope>
    <source>
        <strain evidence="7 8">DSM 10228</strain>
    </source>
</reference>
<dbReference type="Proteomes" id="UP000239471">
    <property type="component" value="Unassembled WGS sequence"/>
</dbReference>
<evidence type="ECO:0000259" key="5">
    <source>
        <dbReference type="Pfam" id="PF01656"/>
    </source>
</evidence>
<comment type="caution">
    <text evidence="7">The sequence shown here is derived from an EMBL/GenBank/DDBJ whole genome shotgun (WGS) entry which is preliminary data.</text>
</comment>
<dbReference type="RefSeq" id="WP_106060286.1">
    <property type="nucleotide sequence ID" value="NZ_PVXQ01000026.1"/>
</dbReference>
<evidence type="ECO:0000313" key="7">
    <source>
        <dbReference type="EMBL" id="PRR81619.1"/>
    </source>
</evidence>
<organism evidence="7 8">
    <name type="scientific">Clostridium vincentii</name>
    <dbReference type="NCBI Taxonomy" id="52704"/>
    <lineage>
        <taxon>Bacteria</taxon>
        <taxon>Bacillati</taxon>
        <taxon>Bacillota</taxon>
        <taxon>Clostridia</taxon>
        <taxon>Eubacteriales</taxon>
        <taxon>Clostridiaceae</taxon>
        <taxon>Clostridium</taxon>
    </lineage>
</organism>
<dbReference type="InterPro" id="IPR002586">
    <property type="entry name" value="CobQ/CobB/MinD/ParA_Nub-bd_dom"/>
</dbReference>
<dbReference type="InterPro" id="IPR047045">
    <property type="entry name" value="CobQ_N"/>
</dbReference>
<dbReference type="InterPro" id="IPR027417">
    <property type="entry name" value="P-loop_NTPase"/>
</dbReference>
<comment type="pathway">
    <text evidence="1 4">Cofactor biosynthesis; adenosylcobalamin biosynthesis.</text>
</comment>
<evidence type="ECO:0000313" key="8">
    <source>
        <dbReference type="Proteomes" id="UP000239471"/>
    </source>
</evidence>
<dbReference type="NCBIfam" id="TIGR00313">
    <property type="entry name" value="cobQ"/>
    <property type="match status" value="1"/>
</dbReference>
<dbReference type="NCBIfam" id="NF001989">
    <property type="entry name" value="PRK00784.1"/>
    <property type="match status" value="1"/>
</dbReference>
<feature type="domain" description="CobB/CobQ-like glutamine amidotransferase" evidence="6">
    <location>
        <begin position="249"/>
        <end position="440"/>
    </location>
</feature>
<evidence type="ECO:0000256" key="3">
    <source>
        <dbReference type="ARBA" id="ARBA00022962"/>
    </source>
</evidence>
<name>A0A2T0BCJ5_9CLOT</name>
<dbReference type="UniPathway" id="UPA00148"/>
<dbReference type="PANTHER" id="PTHR21343:SF1">
    <property type="entry name" value="COBYRIC ACID SYNTHASE"/>
    <property type="match status" value="1"/>
</dbReference>
<protein>
    <recommendedName>
        <fullName evidence="4">Cobyric acid synthase</fullName>
    </recommendedName>
</protein>
<dbReference type="InterPro" id="IPR011698">
    <property type="entry name" value="GATase_3"/>
</dbReference>
<dbReference type="PROSITE" id="PS51274">
    <property type="entry name" value="GATASE_COBBQ"/>
    <property type="match status" value="1"/>
</dbReference>
<keyword evidence="8" id="KW-1185">Reference proteome</keyword>
<dbReference type="InterPro" id="IPR004459">
    <property type="entry name" value="CobQ_synth"/>
</dbReference>
<dbReference type="AlphaFoldDB" id="A0A2T0BCJ5"/>
<feature type="active site" description="Nucleophile" evidence="4">
    <location>
        <position position="327"/>
    </location>
</feature>
<evidence type="ECO:0000259" key="6">
    <source>
        <dbReference type="Pfam" id="PF07685"/>
    </source>
</evidence>
<dbReference type="InterPro" id="IPR033949">
    <property type="entry name" value="CobQ_GATase1"/>
</dbReference>
<accession>A0A2T0BCJ5</accession>
<dbReference type="HAMAP" id="MF_00028">
    <property type="entry name" value="CobQ"/>
    <property type="match status" value="1"/>
</dbReference>
<dbReference type="CDD" id="cd01750">
    <property type="entry name" value="GATase1_CobQ"/>
    <property type="match status" value="1"/>
</dbReference>
<dbReference type="Gene3D" id="3.40.50.300">
    <property type="entry name" value="P-loop containing nucleotide triphosphate hydrolases"/>
    <property type="match status" value="1"/>
</dbReference>
<feature type="domain" description="CobQ/CobB/MinD/ParA nucleotide binding" evidence="5">
    <location>
        <begin position="4"/>
        <end position="226"/>
    </location>
</feature>
<feature type="active site" evidence="4">
    <location>
        <position position="433"/>
    </location>
</feature>
<dbReference type="InterPro" id="IPR029062">
    <property type="entry name" value="Class_I_gatase-like"/>
</dbReference>
<dbReference type="SUPFAM" id="SSF52317">
    <property type="entry name" value="Class I glutamine amidotransferase-like"/>
    <property type="match status" value="1"/>
</dbReference>
<dbReference type="SUPFAM" id="SSF52540">
    <property type="entry name" value="P-loop containing nucleoside triphosphate hydrolases"/>
    <property type="match status" value="1"/>
</dbReference>
<keyword evidence="2 4" id="KW-0169">Cobalamin biosynthesis</keyword>
<dbReference type="GO" id="GO:0009236">
    <property type="term" value="P:cobalamin biosynthetic process"/>
    <property type="evidence" value="ECO:0007669"/>
    <property type="project" value="UniProtKB-UniRule"/>
</dbReference>
<comment type="function">
    <text evidence="4">Catalyzes amidations at positions B, D, E, and G on adenosylcobyrinic A,C-diamide. NH(2) groups are provided by glutamine, and one molecule of ATP is hydrogenolyzed for each amidation.</text>
</comment>
<dbReference type="Gene3D" id="3.40.50.880">
    <property type="match status" value="1"/>
</dbReference>
<dbReference type="Pfam" id="PF07685">
    <property type="entry name" value="GATase_3"/>
    <property type="match status" value="1"/>
</dbReference>
<dbReference type="OrthoDB" id="9808302at2"/>
<sequence>MAKIMIQGTGSSVGKSILVAALCRIFKQDGYSVCPYKSQNMSLNSYITLDGKEMGRAQVLQAYAAGIEPQAFMNPILLKPTADTKCQVIVNGKVHNNNTAQEYHNLKPMFKDMLKEQFIKLEKNFDIIVMEGAGSPAEINLRDRDIVNMGMAELVDSPVLIVGDIDKGGVFASLAGTMLLLTDDEKIRVKGTIINKFRGDINLLNPGIDMIEEIIKRPNLGVVPYFNLTLEDEDGAMVEVNRKVTAPIDVAMIMFPHISNFTDVDCLKCEEDVSVRFISSREEFGNPDLLILPGSKNTIEDLNFIRNSGLEDAIINYSEYGILIGICGGYQMLGKKISDPLNIESNLKSIKGMEILDVETIIESEKVMTRVEGHVTLPGCKGCIYGYEIHMGKTTIAEGSNSFINIDKENNIEINKTDGIFNKQETIFGTYIHGILDSTHFREYLLNKIRVKKSITQRKSPVYEGFREQEINKLADIVRKAIDMEKIYEIMNLNRK</sequence>
<dbReference type="EMBL" id="PVXQ01000026">
    <property type="protein sequence ID" value="PRR81619.1"/>
    <property type="molecule type" value="Genomic_DNA"/>
</dbReference>
<comment type="similarity">
    <text evidence="4">Belongs to the CobB/CobQ family. CobQ subfamily.</text>
</comment>
<dbReference type="GO" id="GO:0003824">
    <property type="term" value="F:catalytic activity"/>
    <property type="evidence" value="ECO:0007669"/>
    <property type="project" value="InterPro"/>
</dbReference>
<evidence type="ECO:0000256" key="4">
    <source>
        <dbReference type="HAMAP-Rule" id="MF_00028"/>
    </source>
</evidence>
<gene>
    <name evidence="7" type="primary">cobQ_1</name>
    <name evidence="4" type="synonym">cobQ</name>
    <name evidence="7" type="ORF">CLVI_23440</name>
</gene>
<proteinExistence type="inferred from homology"/>
<evidence type="ECO:0000256" key="1">
    <source>
        <dbReference type="ARBA" id="ARBA00004953"/>
    </source>
</evidence>
<dbReference type="CDD" id="cd05389">
    <property type="entry name" value="CobQ_N"/>
    <property type="match status" value="1"/>
</dbReference>